<reference evidence="2 3" key="1">
    <citation type="submission" date="2020-08" db="EMBL/GenBank/DDBJ databases">
        <title>Oceanospirillum sp. nov. isolated from marine sediment.</title>
        <authorList>
            <person name="Ji X."/>
        </authorList>
    </citation>
    <scope>NUCLEOTIDE SEQUENCE [LARGE SCALE GENOMIC DNA]</scope>
    <source>
        <strain evidence="2 3">D5</strain>
    </source>
</reference>
<dbReference type="InterPro" id="IPR007845">
    <property type="entry name" value="HemS/ChuX_dom"/>
</dbReference>
<organism evidence="2 3">
    <name type="scientific">Oceanospirillum sediminis</name>
    <dbReference type="NCBI Taxonomy" id="2760088"/>
    <lineage>
        <taxon>Bacteria</taxon>
        <taxon>Pseudomonadati</taxon>
        <taxon>Pseudomonadota</taxon>
        <taxon>Gammaproteobacteria</taxon>
        <taxon>Oceanospirillales</taxon>
        <taxon>Oceanospirillaceae</taxon>
        <taxon>Oceanospirillum</taxon>
    </lineage>
</organism>
<evidence type="ECO:0000313" key="2">
    <source>
        <dbReference type="EMBL" id="MBB1486460.1"/>
    </source>
</evidence>
<dbReference type="InterPro" id="IPR053733">
    <property type="entry name" value="Heme_Transport_Util_sf"/>
</dbReference>
<evidence type="ECO:0000313" key="3">
    <source>
        <dbReference type="Proteomes" id="UP000565262"/>
    </source>
</evidence>
<dbReference type="CDD" id="cd16831">
    <property type="entry name" value="HemS-like_C"/>
    <property type="match status" value="1"/>
</dbReference>
<dbReference type="GO" id="GO:0006826">
    <property type="term" value="P:iron ion transport"/>
    <property type="evidence" value="ECO:0007669"/>
    <property type="project" value="InterPro"/>
</dbReference>
<sequence length="355" mass="39573">MTLSVSPEAVADLQQRYQQFRDENPQLRIRNAADALGVSELELVALNCGPEGFSVQRLDSAAGQFRKLLSEVRELGSVMALTRNDTVVHEKTAPYGKLGGGEKVGLFLGDIDLRVFFERWHYGFHVTEGERRSLQFFDATGTAVHKIYANEQTDMAAFDALVARYMADDQSQGAVIDPEAVAEQKQSAYETVADDEVDIAAFHQDWDGLQDVHDFLALLKKHALERQQAFRLAGTERAEPLAAEVFERALEMAAEQEMPVMIFAANKGMVQIHTGPVKRLVRRGPWFNVLDAGFNLHANTEAFSQAWKVVRPTEDGPVSSLELFDHKGQLALQMFGARKPGQQELNEWQALLSAL</sequence>
<protein>
    <submittedName>
        <fullName evidence="2">Hemin-degrading factor</fullName>
    </submittedName>
</protein>
<feature type="domain" description="Haemin-degrading HemS/ChuX" evidence="1">
    <location>
        <begin position="224"/>
        <end position="355"/>
    </location>
</feature>
<dbReference type="EMBL" id="JACJFM010000007">
    <property type="protein sequence ID" value="MBB1486460.1"/>
    <property type="molecule type" value="Genomic_DNA"/>
</dbReference>
<keyword evidence="3" id="KW-1185">Reference proteome</keyword>
<comment type="caution">
    <text evidence="2">The sequence shown here is derived from an EMBL/GenBank/DDBJ whole genome shotgun (WGS) entry which is preliminary data.</text>
</comment>
<gene>
    <name evidence="2" type="ORF">H4O21_07540</name>
</gene>
<evidence type="ECO:0000259" key="1">
    <source>
        <dbReference type="Pfam" id="PF05171"/>
    </source>
</evidence>
<dbReference type="CDD" id="cd16830">
    <property type="entry name" value="HemS-like_N"/>
    <property type="match status" value="1"/>
</dbReference>
<dbReference type="Pfam" id="PF05171">
    <property type="entry name" value="HemS"/>
    <property type="match status" value="2"/>
</dbReference>
<dbReference type="AlphaFoldDB" id="A0A839IP52"/>
<dbReference type="RefSeq" id="WP_182808240.1">
    <property type="nucleotide sequence ID" value="NZ_JACJFM010000007.1"/>
</dbReference>
<dbReference type="SUPFAM" id="SSF144064">
    <property type="entry name" value="Heme iron utilization protein-like"/>
    <property type="match status" value="1"/>
</dbReference>
<name>A0A839IP52_9GAMM</name>
<dbReference type="Proteomes" id="UP000565262">
    <property type="component" value="Unassembled WGS sequence"/>
</dbReference>
<dbReference type="Gene3D" id="3.40.1570.10">
    <property type="entry name" value="HemS/ChuS/ChuX like domains"/>
    <property type="match status" value="2"/>
</dbReference>
<feature type="domain" description="Haemin-degrading HemS/ChuX" evidence="1">
    <location>
        <begin position="37"/>
        <end position="165"/>
    </location>
</feature>
<accession>A0A839IP52</accession>
<proteinExistence type="predicted"/>